<evidence type="ECO:0000313" key="5">
    <source>
        <dbReference type="EMBL" id="PHH61193.1"/>
    </source>
</evidence>
<evidence type="ECO:0000256" key="1">
    <source>
        <dbReference type="ARBA" id="ARBA00022729"/>
    </source>
</evidence>
<dbReference type="GO" id="GO:0006629">
    <property type="term" value="P:lipid metabolic process"/>
    <property type="evidence" value="ECO:0007669"/>
    <property type="project" value="InterPro"/>
</dbReference>
<protein>
    <recommendedName>
        <fullName evidence="4">Fungal lipase-type domain-containing protein</fullName>
    </recommendedName>
</protein>
<dbReference type="AlphaFoldDB" id="A0A2C5Y0L2"/>
<dbReference type="Pfam" id="PF01764">
    <property type="entry name" value="Lipase_3"/>
    <property type="match status" value="1"/>
</dbReference>
<sequence length="198" mass="21410">MKFLSILLSLFGLATAGGDLVKRQPKVPVTNEQWQSLVDYAGYPGISGILAERQCSNGGNGAKLIKYIDISQTDTQAAIWKHEPTREIIIGLPGTATKRDWLTDFAAFLVPYLAPRVSCPASCRVHFGFLMAWNSLAPTLEDELTKALADNPGYTTVISGHSLGGALATLAFGSLVNGPFNLTRCGQLSRWPCGRIRE</sequence>
<dbReference type="STRING" id="1399860.A0A2C5Y0L2"/>
<dbReference type="InterPro" id="IPR029058">
    <property type="entry name" value="AB_hydrolase_fold"/>
</dbReference>
<dbReference type="Proteomes" id="UP000226192">
    <property type="component" value="Unassembled WGS sequence"/>
</dbReference>
<dbReference type="CDD" id="cd00519">
    <property type="entry name" value="Lipase_3"/>
    <property type="match status" value="1"/>
</dbReference>
<evidence type="ECO:0000259" key="4">
    <source>
        <dbReference type="Pfam" id="PF01764"/>
    </source>
</evidence>
<organism evidence="5 6">
    <name type="scientific">Ophiocordyceps australis</name>
    <dbReference type="NCBI Taxonomy" id="1399860"/>
    <lineage>
        <taxon>Eukaryota</taxon>
        <taxon>Fungi</taxon>
        <taxon>Dikarya</taxon>
        <taxon>Ascomycota</taxon>
        <taxon>Pezizomycotina</taxon>
        <taxon>Sordariomycetes</taxon>
        <taxon>Hypocreomycetidae</taxon>
        <taxon>Hypocreales</taxon>
        <taxon>Ophiocordycipitaceae</taxon>
        <taxon>Ophiocordyceps</taxon>
    </lineage>
</organism>
<dbReference type="EMBL" id="NJET01000112">
    <property type="protein sequence ID" value="PHH61193.1"/>
    <property type="molecule type" value="Genomic_DNA"/>
</dbReference>
<dbReference type="InterPro" id="IPR051299">
    <property type="entry name" value="AB_hydrolase_lip/est"/>
</dbReference>
<dbReference type="PANTHER" id="PTHR46640:SF1">
    <property type="entry name" value="FUNGAL LIPASE-LIKE DOMAIN-CONTAINING PROTEIN-RELATED"/>
    <property type="match status" value="1"/>
</dbReference>
<comment type="caution">
    <text evidence="5">The sequence shown here is derived from an EMBL/GenBank/DDBJ whole genome shotgun (WGS) entry which is preliminary data.</text>
</comment>
<keyword evidence="1 3" id="KW-0732">Signal</keyword>
<evidence type="ECO:0000256" key="3">
    <source>
        <dbReference type="SAM" id="SignalP"/>
    </source>
</evidence>
<dbReference type="InterPro" id="IPR002921">
    <property type="entry name" value="Fungal_lipase-type"/>
</dbReference>
<evidence type="ECO:0000256" key="2">
    <source>
        <dbReference type="ARBA" id="ARBA00022801"/>
    </source>
</evidence>
<feature type="signal peptide" evidence="3">
    <location>
        <begin position="1"/>
        <end position="16"/>
    </location>
</feature>
<name>A0A2C5Y0L2_9HYPO</name>
<accession>A0A2C5Y0L2</accession>
<dbReference type="GO" id="GO:0016787">
    <property type="term" value="F:hydrolase activity"/>
    <property type="evidence" value="ECO:0007669"/>
    <property type="project" value="UniProtKB-KW"/>
</dbReference>
<dbReference type="Gene3D" id="3.40.50.1820">
    <property type="entry name" value="alpha/beta hydrolase"/>
    <property type="match status" value="1"/>
</dbReference>
<reference evidence="5 6" key="1">
    <citation type="submission" date="2017-06" db="EMBL/GenBank/DDBJ databases">
        <title>Ant-infecting Ophiocordyceps genomes reveal a high diversity of potential behavioral manipulation genes and a possible major role for enterotoxins.</title>
        <authorList>
            <person name="De Bekker C."/>
            <person name="Evans H.C."/>
            <person name="Brachmann A."/>
            <person name="Hughes D.P."/>
        </authorList>
    </citation>
    <scope>NUCLEOTIDE SEQUENCE [LARGE SCALE GENOMIC DNA]</scope>
    <source>
        <strain evidence="5 6">Map64</strain>
    </source>
</reference>
<evidence type="ECO:0000313" key="6">
    <source>
        <dbReference type="Proteomes" id="UP000226192"/>
    </source>
</evidence>
<feature type="domain" description="Fungal lipase-type" evidence="4">
    <location>
        <begin position="92"/>
        <end position="176"/>
    </location>
</feature>
<gene>
    <name evidence="5" type="ORF">CDD81_674</name>
</gene>
<feature type="chain" id="PRO_5012203151" description="Fungal lipase-type domain-containing protein" evidence="3">
    <location>
        <begin position="17"/>
        <end position="198"/>
    </location>
</feature>
<dbReference type="PANTHER" id="PTHR46640">
    <property type="entry name" value="TRIACYLGLYCEROL LIPASE, PUTATIVE (AFU_ORTHOLOGUE AFUA_6G06510)-RELATED"/>
    <property type="match status" value="1"/>
</dbReference>
<keyword evidence="2" id="KW-0378">Hydrolase</keyword>
<proteinExistence type="predicted"/>
<dbReference type="OrthoDB" id="426718at2759"/>
<keyword evidence="6" id="KW-1185">Reference proteome</keyword>
<dbReference type="SUPFAM" id="SSF53474">
    <property type="entry name" value="alpha/beta-Hydrolases"/>
    <property type="match status" value="1"/>
</dbReference>